<dbReference type="InterPro" id="IPR026998">
    <property type="entry name" value="Calpastatin"/>
</dbReference>
<feature type="compositionally biased region" description="Basic and acidic residues" evidence="12">
    <location>
        <begin position="618"/>
        <end position="641"/>
    </location>
</feature>
<organism evidence="13 14">
    <name type="scientific">Chanos chanos</name>
    <name type="common">Milkfish</name>
    <name type="synonym">Mugil chanos</name>
    <dbReference type="NCBI Taxonomy" id="29144"/>
    <lineage>
        <taxon>Eukaryota</taxon>
        <taxon>Metazoa</taxon>
        <taxon>Chordata</taxon>
        <taxon>Craniata</taxon>
        <taxon>Vertebrata</taxon>
        <taxon>Euteleostomi</taxon>
        <taxon>Actinopterygii</taxon>
        <taxon>Neopterygii</taxon>
        <taxon>Teleostei</taxon>
        <taxon>Ostariophysi</taxon>
        <taxon>Gonorynchiformes</taxon>
        <taxon>Chanidae</taxon>
        <taxon>Chanos</taxon>
    </lineage>
</organism>
<dbReference type="AlphaFoldDB" id="A0A6J2V0I1"/>
<evidence type="ECO:0000256" key="3">
    <source>
        <dbReference type="ARBA" id="ARBA00017619"/>
    </source>
</evidence>
<feature type="compositionally biased region" description="Low complexity" evidence="12">
    <location>
        <begin position="151"/>
        <end position="162"/>
    </location>
</feature>
<feature type="compositionally biased region" description="Low complexity" evidence="12">
    <location>
        <begin position="59"/>
        <end position="123"/>
    </location>
</feature>
<dbReference type="RefSeq" id="XP_030625267.1">
    <property type="nucleotide sequence ID" value="XM_030769407.1"/>
</dbReference>
<keyword evidence="8" id="KW-0677">Repeat</keyword>
<protein>
    <recommendedName>
        <fullName evidence="3">Calpastatin</fullName>
    </recommendedName>
    <alternativeName>
        <fullName evidence="11">Calpain inhibitor</fullName>
    </alternativeName>
</protein>
<feature type="compositionally biased region" description="Polar residues" evidence="12">
    <location>
        <begin position="731"/>
        <end position="758"/>
    </location>
</feature>
<feature type="compositionally biased region" description="Low complexity" evidence="12">
    <location>
        <begin position="412"/>
        <end position="429"/>
    </location>
</feature>
<dbReference type="InterPro" id="IPR001259">
    <property type="entry name" value="Prot_inh_calpain"/>
</dbReference>
<feature type="compositionally biased region" description="Low complexity" evidence="12">
    <location>
        <begin position="363"/>
        <end position="372"/>
    </location>
</feature>
<gene>
    <name evidence="14" type="primary">cast</name>
</gene>
<feature type="compositionally biased region" description="Basic and acidic residues" evidence="12">
    <location>
        <begin position="165"/>
        <end position="176"/>
    </location>
</feature>
<feature type="region of interest" description="Disordered" evidence="12">
    <location>
        <begin position="20"/>
        <end position="43"/>
    </location>
</feature>
<evidence type="ECO:0000313" key="13">
    <source>
        <dbReference type="Proteomes" id="UP000504632"/>
    </source>
</evidence>
<feature type="compositionally biased region" description="Basic and acidic residues" evidence="12">
    <location>
        <begin position="210"/>
        <end position="219"/>
    </location>
</feature>
<evidence type="ECO:0000256" key="4">
    <source>
        <dbReference type="ARBA" id="ARBA00022499"/>
    </source>
</evidence>
<evidence type="ECO:0000256" key="6">
    <source>
        <dbReference type="ARBA" id="ARBA00022690"/>
    </source>
</evidence>
<dbReference type="GO" id="GO:0010859">
    <property type="term" value="F:calcium-dependent cysteine-type endopeptidase inhibitor activity"/>
    <property type="evidence" value="ECO:0007669"/>
    <property type="project" value="TreeGrafter"/>
</dbReference>
<sequence>MGQIFSWIRGARDTPALRDVSVEAQSQSKQTTPTPAAQVSTVKQAQYEKGSASTTAAAVAKPAASATPAATTTVTAPATTTATTTPLKTSTSSTAAATTVGTTPTVTPTVTTVGSTGAAGKAVTQKESPKVKPEAGSVSPAKAAPVNPTDGAASKAGVVAGVEKSSADVEKPKVASKDAAQSASIPSSKSEPAKQDPATAVSGAGAPKGPDVKAKESKVQVEVGPPAAKTTPAKDAFDPLDALAGTLPPSEPLAPTAPIFTGPEVKEHDITAEKGVLCGERESTLPPGYRFENLDKKPAGVPEMPKETPKPMSTDEALDSLSAGFMLSPAPAAENKETNVASASAGFSNFAPPPPSSQKKAEVSVPAAVSKSPAPPADKKAKIEQPADDFSLAAGLSSPPPQTEKPKTDKGSSMSSDALSALEDLLPAAEPTPEPPKLKPEEIVTEEKLASEKGVRVGEREDTLPPDYRFSEEKLKDLPAPKKEPSLDSDAALDLLSGDFTSSSAAPAVQAPVPTAPPKQTSTDFALDDLAADFATPTVASNVQSAVTGPGQTGCQLSEDPSSALDALSDTLKDIAPAPAPVPGPVKDTAQEKKVVEERIVKMGERDDSLPPEYQPTEADKKAMAEAKAKADATPKQKSMDDTEALDLLSSDFSAPPAPVAPSAPAAAAAPQTKTSVPAADASVDLTTKGPVLDKLAGTLIPGPPEVKQKESKPKGRGGKTRSKSKKQAVEDTSATGLSGQMSTDVVVTSSTKKGGKS</sequence>
<evidence type="ECO:0000256" key="7">
    <source>
        <dbReference type="ARBA" id="ARBA00022704"/>
    </source>
</evidence>
<accession>A0A6J2V0I1</accession>
<feature type="compositionally biased region" description="Low complexity" evidence="12">
    <location>
        <begin position="225"/>
        <end position="234"/>
    </location>
</feature>
<evidence type="ECO:0000256" key="5">
    <source>
        <dbReference type="ARBA" id="ARBA00022553"/>
    </source>
</evidence>
<evidence type="ECO:0000256" key="8">
    <source>
        <dbReference type="ARBA" id="ARBA00022737"/>
    </source>
</evidence>
<evidence type="ECO:0000313" key="14">
    <source>
        <dbReference type="RefSeq" id="XP_030625267.1"/>
    </source>
</evidence>
<evidence type="ECO:0000256" key="9">
    <source>
        <dbReference type="ARBA" id="ARBA00022843"/>
    </source>
</evidence>
<feature type="compositionally biased region" description="Basic and acidic residues" evidence="12">
    <location>
        <begin position="436"/>
        <end position="486"/>
    </location>
</feature>
<evidence type="ECO:0000256" key="11">
    <source>
        <dbReference type="ARBA" id="ARBA00033013"/>
    </source>
</evidence>
<dbReference type="Pfam" id="PF00748">
    <property type="entry name" value="Calpain_inhib"/>
    <property type="match status" value="3"/>
</dbReference>
<keyword evidence="7" id="KW-0789">Thiol protease inhibitor</keyword>
<feature type="compositionally biased region" description="Polar residues" evidence="12">
    <location>
        <begin position="179"/>
        <end position="190"/>
    </location>
</feature>
<dbReference type="PANTHER" id="PTHR10077:SF0">
    <property type="entry name" value="CALPASTATIN"/>
    <property type="match status" value="1"/>
</dbReference>
<feature type="compositionally biased region" description="Basic and acidic residues" evidence="12">
    <location>
        <begin position="589"/>
        <end position="609"/>
    </location>
</feature>
<keyword evidence="9" id="KW-0832">Ubl conjugation</keyword>
<evidence type="ECO:0000256" key="12">
    <source>
        <dbReference type="SAM" id="MobiDB-lite"/>
    </source>
</evidence>
<dbReference type="CTD" id="831"/>
<dbReference type="Proteomes" id="UP000504632">
    <property type="component" value="Chromosome 3"/>
</dbReference>
<dbReference type="GO" id="GO:0005737">
    <property type="term" value="C:cytoplasm"/>
    <property type="evidence" value="ECO:0007669"/>
    <property type="project" value="TreeGrafter"/>
</dbReference>
<feature type="compositionally biased region" description="Polar residues" evidence="12">
    <location>
        <begin position="338"/>
        <end position="347"/>
    </location>
</feature>
<dbReference type="PANTHER" id="PTHR10077">
    <property type="entry name" value="CALPASTATIN"/>
    <property type="match status" value="1"/>
</dbReference>
<feature type="compositionally biased region" description="Basic residues" evidence="12">
    <location>
        <begin position="715"/>
        <end position="727"/>
    </location>
</feature>
<evidence type="ECO:0000256" key="2">
    <source>
        <dbReference type="ARBA" id="ARBA00009487"/>
    </source>
</evidence>
<keyword evidence="10" id="KW-0007">Acetylation</keyword>
<name>A0A6J2V0I1_CHACN</name>
<comment type="function">
    <text evidence="1">Specific inhibition of calpain (calcium-dependent cysteine protease). Plays a key role in postmortem tenderization of meat and have been proposed to be involved in muscle protein degradation in living tissue.</text>
</comment>
<proteinExistence type="inferred from homology"/>
<evidence type="ECO:0000256" key="1">
    <source>
        <dbReference type="ARBA" id="ARBA00002637"/>
    </source>
</evidence>
<reference evidence="14" key="1">
    <citation type="submission" date="2025-08" db="UniProtKB">
        <authorList>
            <consortium name="RefSeq"/>
        </authorList>
    </citation>
    <scope>IDENTIFICATION</scope>
</reference>
<keyword evidence="13" id="KW-1185">Reference proteome</keyword>
<dbReference type="GeneID" id="115808127"/>
<feature type="compositionally biased region" description="Basic and acidic residues" evidence="12">
    <location>
        <begin position="292"/>
        <end position="309"/>
    </location>
</feature>
<comment type="similarity">
    <text evidence="2">Belongs to the protease inhibitor I27 (calpastatin) family.</text>
</comment>
<feature type="region of interest" description="Disordered" evidence="12">
    <location>
        <begin position="59"/>
        <end position="488"/>
    </location>
</feature>
<keyword evidence="4" id="KW-1017">Isopeptide bond</keyword>
<feature type="compositionally biased region" description="Polar residues" evidence="12">
    <location>
        <begin position="23"/>
        <end position="43"/>
    </location>
</feature>
<keyword evidence="6" id="KW-0646">Protease inhibitor</keyword>
<feature type="region of interest" description="Disordered" evidence="12">
    <location>
        <begin position="574"/>
        <end position="758"/>
    </location>
</feature>
<evidence type="ECO:0000256" key="10">
    <source>
        <dbReference type="ARBA" id="ARBA00022990"/>
    </source>
</evidence>
<keyword evidence="5" id="KW-0597">Phosphoprotein</keyword>